<feature type="compositionally biased region" description="Basic and acidic residues" evidence="1">
    <location>
        <begin position="1718"/>
        <end position="1727"/>
    </location>
</feature>
<feature type="compositionally biased region" description="Low complexity" evidence="1">
    <location>
        <begin position="1469"/>
        <end position="1479"/>
    </location>
</feature>
<evidence type="ECO:0000256" key="1">
    <source>
        <dbReference type="SAM" id="MobiDB-lite"/>
    </source>
</evidence>
<protein>
    <submittedName>
        <fullName evidence="3">LigA</fullName>
    </submittedName>
</protein>
<feature type="compositionally biased region" description="Pro residues" evidence="1">
    <location>
        <begin position="1997"/>
        <end position="2008"/>
    </location>
</feature>
<dbReference type="WBParaSite" id="PTRK_0000127800.1">
    <property type="protein sequence ID" value="PTRK_0000127800.1"/>
    <property type="gene ID" value="PTRK_0000127800"/>
</dbReference>
<feature type="compositionally biased region" description="Basic residues" evidence="1">
    <location>
        <begin position="1602"/>
        <end position="1612"/>
    </location>
</feature>
<sequence length="2029" mass="217772">MRPENWIPASAGMSGGLFRRLYYGQHRAVREGRGQGVLHLHGLQHHDRLTLGHLVPGLGGRSDDLARHRRAQAAVGGGAARRSAGLAASELDHVAAVEHQNPLGVGRQGADHLAVNDNHARLAIDLGRAEVAARGEAGRTAIPAGLAGQGQGVSHAVMVDRRMRLRRRIQPETEQARTGGRQHIVRRVEGGGVRLQPDLPGCSSQGAGGNLSRGDQRPLLRRDEAGVHVAFDKARVIQTARHEACIGLHRPDLDLAAGVSQTGGGGLAGVFVDDQLGNHRVVELADLAALHHAGVDADIVGHDEVIQPPDRRQEAVGGIFGVKAGFHGPALHRNVGLRQRDRLTRRDAQLPFDQIDASDAFRHRVFDLKPGVHLHEPDAVGLQPVGGVGDEFDGPCALIVHGLGGAHGGGGDGIARGLIHARRRCFFDHLLVAALQRAVALMQVDDIAVAVAEDLHLDVARAGDVALDQHARIAEGRLALALGRRQIFSEVLGAVDLAHPLAAAARNRLDQNGEADAVRLGRQGLQRLVLALIAGSDGHARLDHQLLGRVLQPHGADRGRLGADPDDARRRHRLGEVGVLGQEAVAGVDGLRPRRLGRRQHLGRIQIGFARRCRPDQHRLVRLANVQRLGVGLGIDGDGAQAHAAGGAEDAAGDLAAIGDQDGLEHSATLLRPARRAFVEEGAHALLPLGRDAGAGDALGGLFQQAVVDILARHIVDQPLGVAHRARRIGRQAVRQHGDELIHRAFWQDHVDQPRMSGVIGVEDVGRQEQLTRATRPNRLDDIGSDGEARALDRHGHVAGGDDARTAAHGRALDQSHRQRRHVVQGLQHLRQAHGVVAVVAFGPVGRVAHPVQVGARAERPARAADEDHADPVSALQRLERFIQGGDGGGVEGVLLLGTVDGDEDHPVGGGVDLHQVVVRVRRRIGDEGVGDGVHLRRLGVGDVQGVEVVFGGLLGKKAIKQDRSGWRERSCRPAQRAARRPPPATDAGSGQGSGRRRTTGSPEPPGWRRLRLARSPGPPAWRSLHPEHAEGCLRDRGVQTGADGQAQDVAGLNRVDDPVVPQARRGVIGVALVLILLTDRRLEGFGFFRRPGVRVSVNGGQDAGRLLAAHDADAAVGPGEEEARAVSPAAHAVVARPERPADQDGELGHLGAGDGCDQLGAVLGDALGFIFAADHEARDVLQEQQRNLALARQFDEVRALLSAFREQHAVVGQNGHRLAPDASKAAHQRRAVQRLELGASAPGGSRFGSPATKSAISACHGPASTGHARRRPVPRLRGRAGQPRQLVRPDAGRAAVLGRRPGRHPLSAARRASGRLPSRRRTSSADDRRHQAGRAGRRTGHAGRHVAHVGRGRPARQRRAGPAARSLLRRRAQRPHADVRAGPDHAEPRPRARRRDRAERLRLRFRARQADPRLRRARGPRGRGPGRHLPRHRQFGSGVGRRMVLARRGRPRLRPLRRRGRRTELGRPVRTPGRSPVPGRRRRPPAAPCPARRRRLGRRGPAHRPDPSARSADAAPQQHPRLAGCAETGPLVPCGRGPVRRHGADRPPDYRLGRRRQGDDERGLRRRADGGHAAALLRRLDQSDLRQAGGSSRRDAAPRPARLHLHSRRHAARGDERPGAGRRRRAAKLPQRCDAAAEQRPRRGRRRIHDARRRSRDPGESAVLVALDPVGRLEARAADRLHPDALGHLVQRSRADAGPRRDGPVDPAHARRPPRSRRPERADRSSTRYRPPRTGPPPRRNKPRPPAAAGWCPHPSDARSTGRPPPSGASGCDGASPRPWASAPPARRPAPATRSGVETAPHGPAPTAERRWPGSDPPARRASRPRDRPAPSPHRPAGSAPVPAWRRWNPAHAPAPPASAASARPRADPCHSRCPKPHAGSDHSEAETADRWPRDHAGAQNGCTVGDPTPATSNRGWRYTAEVASDGSGPTGGSRRTPASPIAALQPWRATGPAIPTACSRPPPCNRRPADPLPAHGCARTATARPVARPCRQRPEPPGCNPRPGFAPRPGSGPSSGWSRRARRRDGR</sequence>
<feature type="compositionally biased region" description="Basic and acidic residues" evidence="1">
    <location>
        <begin position="1880"/>
        <end position="1898"/>
    </location>
</feature>
<dbReference type="AntiFam" id="ANF00133">
    <property type="entry name" value="Shadow ORF (opposite mccA)"/>
</dbReference>
<dbReference type="STRING" id="131310.A0A0N4Z2Z6"/>
<feature type="compositionally biased region" description="Basic residues" evidence="1">
    <location>
        <begin position="1492"/>
        <end position="1503"/>
    </location>
</feature>
<feature type="region of interest" description="Disordered" evidence="1">
    <location>
        <begin position="195"/>
        <end position="216"/>
    </location>
</feature>
<feature type="compositionally biased region" description="Basic and acidic residues" evidence="1">
    <location>
        <begin position="1694"/>
        <end position="1705"/>
    </location>
</feature>
<accession>A0A0N4Z2Z6</accession>
<feature type="compositionally biased region" description="Basic residues" evidence="1">
    <location>
        <begin position="1332"/>
        <end position="1360"/>
    </location>
</feature>
<feature type="region of interest" description="Disordered" evidence="1">
    <location>
        <begin position="1685"/>
        <end position="2029"/>
    </location>
</feature>
<keyword evidence="2" id="KW-1185">Reference proteome</keyword>
<feature type="region of interest" description="Disordered" evidence="1">
    <location>
        <begin position="1238"/>
        <end position="1661"/>
    </location>
</feature>
<reference evidence="3" key="1">
    <citation type="submission" date="2017-02" db="UniProtKB">
        <authorList>
            <consortium name="WormBaseParasite"/>
        </authorList>
    </citation>
    <scope>IDENTIFICATION</scope>
</reference>
<feature type="compositionally biased region" description="Low complexity" evidence="1">
    <location>
        <begin position="1844"/>
        <end position="1865"/>
    </location>
</feature>
<feature type="compositionally biased region" description="Basic residues" evidence="1">
    <location>
        <begin position="1445"/>
        <end position="1462"/>
    </location>
</feature>
<name>A0A0N4Z2Z6_PARTI</name>
<dbReference type="Proteomes" id="UP000038045">
    <property type="component" value="Unplaced"/>
</dbReference>
<feature type="compositionally biased region" description="Low complexity" evidence="1">
    <location>
        <begin position="1509"/>
        <end position="1519"/>
    </location>
</feature>
<feature type="compositionally biased region" description="Basic and acidic residues" evidence="1">
    <location>
        <begin position="962"/>
        <end position="972"/>
    </location>
</feature>
<organism evidence="2 3">
    <name type="scientific">Parastrongyloides trichosuri</name>
    <name type="common">Possum-specific nematode worm</name>
    <dbReference type="NCBI Taxonomy" id="131310"/>
    <lineage>
        <taxon>Eukaryota</taxon>
        <taxon>Metazoa</taxon>
        <taxon>Ecdysozoa</taxon>
        <taxon>Nematoda</taxon>
        <taxon>Chromadorea</taxon>
        <taxon>Rhabditida</taxon>
        <taxon>Tylenchina</taxon>
        <taxon>Panagrolaimomorpha</taxon>
        <taxon>Strongyloidoidea</taxon>
        <taxon>Strongyloididae</taxon>
        <taxon>Parastrongyloides</taxon>
    </lineage>
</organism>
<feature type="compositionally biased region" description="Low complexity" evidence="1">
    <location>
        <begin position="1306"/>
        <end position="1317"/>
    </location>
</feature>
<proteinExistence type="predicted"/>
<feature type="compositionally biased region" description="Basic residues" evidence="1">
    <location>
        <begin position="1416"/>
        <end position="1435"/>
    </location>
</feature>
<feature type="compositionally biased region" description="Basic residues" evidence="1">
    <location>
        <begin position="1268"/>
        <end position="1279"/>
    </location>
</feature>
<feature type="compositionally biased region" description="Low complexity" evidence="1">
    <location>
        <begin position="1979"/>
        <end position="1991"/>
    </location>
</feature>
<feature type="region of interest" description="Disordered" evidence="1">
    <location>
        <begin position="962"/>
        <end position="1026"/>
    </location>
</feature>
<evidence type="ECO:0000313" key="3">
    <source>
        <dbReference type="WBParaSite" id="PTRK_0000127800.1"/>
    </source>
</evidence>
<feature type="compositionally biased region" description="Basic residues" evidence="1">
    <location>
        <begin position="1643"/>
        <end position="1656"/>
    </location>
</feature>
<feature type="compositionally biased region" description="Low complexity" evidence="1">
    <location>
        <begin position="1776"/>
        <end position="1796"/>
    </location>
</feature>
<feature type="compositionally biased region" description="Basic and acidic residues" evidence="1">
    <location>
        <begin position="1543"/>
        <end position="1571"/>
    </location>
</feature>
<evidence type="ECO:0000313" key="2">
    <source>
        <dbReference type="Proteomes" id="UP000038045"/>
    </source>
</evidence>
<feature type="compositionally biased region" description="Basic and acidic residues" evidence="1">
    <location>
        <begin position="1376"/>
        <end position="1415"/>
    </location>
</feature>
<feature type="compositionally biased region" description="Low complexity" evidence="1">
    <location>
        <begin position="2009"/>
        <end position="2020"/>
    </location>
</feature>